<dbReference type="GO" id="GO:0003841">
    <property type="term" value="F:1-acylglycerol-3-phosphate O-acyltransferase activity"/>
    <property type="evidence" value="ECO:0007669"/>
    <property type="project" value="TreeGrafter"/>
</dbReference>
<sequence>MILLYNLIKMITTGLLASFCSFSVKFIDDIPKGPCIFVANHKSILDPIALIDALDRRVFFLASKDLYKIPILNLMLNALGTIPIKKNTADVNALRSALKLLKNGYSIAVFPEGGISLDKSVKKIYKGAMYLSYKSGSPIVPVGISGTDVVLPMGEYLPRSGRISVTVGKSIYPDLSLKKAESLEKMGNAVIAALNNLINYPNSK</sequence>
<reference evidence="4 5" key="1">
    <citation type="submission" date="2010-08" db="EMBL/GenBank/DDBJ databases">
        <title>Complete sequence of Thermoanaerobacterium thermosaccharolyticum DSM 571.</title>
        <authorList>
            <consortium name="US DOE Joint Genome Institute"/>
            <person name="Lucas S."/>
            <person name="Copeland A."/>
            <person name="Lapidus A."/>
            <person name="Cheng J.-F."/>
            <person name="Bruce D."/>
            <person name="Goodwin L."/>
            <person name="Pitluck S."/>
            <person name="Teshima H."/>
            <person name="Detter J.C."/>
            <person name="Han C."/>
            <person name="Tapia R."/>
            <person name="Land M."/>
            <person name="Hauser L."/>
            <person name="Chang Y.-J."/>
            <person name="Jeffries C."/>
            <person name="Kyrpides N."/>
            <person name="Ivanova N."/>
            <person name="Mikhailova N."/>
            <person name="Hemme C.L."/>
            <person name="Woyke T."/>
        </authorList>
    </citation>
    <scope>NUCLEOTIDE SEQUENCE [LARGE SCALE GENOMIC DNA]</scope>
    <source>
        <strain evidence="5">ATCC 7956 / DSM 571 / NCIMB 9385 / NCA 3814 / NCTC 13789 / WDCM 00135 / 2032</strain>
    </source>
</reference>
<name>D9TSG2_THETC</name>
<dbReference type="AlphaFoldDB" id="D9TSG2"/>
<organism evidence="4 5">
    <name type="scientific">Thermoanaerobacterium thermosaccharolyticum (strain ATCC 7956 / DSM 571 / NCIMB 9385 / NCA 3814 / NCTC 13789 / WDCM 00135 / 2032)</name>
    <name type="common">Clostridium thermosaccharolyticum</name>
    <dbReference type="NCBI Taxonomy" id="580327"/>
    <lineage>
        <taxon>Bacteria</taxon>
        <taxon>Bacillati</taxon>
        <taxon>Bacillota</taxon>
        <taxon>Clostridia</taxon>
        <taxon>Thermoanaerobacterales</taxon>
        <taxon>Thermoanaerobacteraceae</taxon>
        <taxon>Thermoanaerobacterium</taxon>
    </lineage>
</organism>
<dbReference type="SMART" id="SM00563">
    <property type="entry name" value="PlsC"/>
    <property type="match status" value="1"/>
</dbReference>
<dbReference type="Pfam" id="PF01553">
    <property type="entry name" value="Acyltransferase"/>
    <property type="match status" value="1"/>
</dbReference>
<keyword evidence="2 4" id="KW-0012">Acyltransferase</keyword>
<dbReference type="RefSeq" id="WP_013297035.1">
    <property type="nucleotide sequence ID" value="NC_014410.1"/>
</dbReference>
<evidence type="ECO:0000313" key="5">
    <source>
        <dbReference type="Proteomes" id="UP000001626"/>
    </source>
</evidence>
<accession>D9TSG2</accession>
<evidence type="ECO:0000256" key="2">
    <source>
        <dbReference type="ARBA" id="ARBA00023315"/>
    </source>
</evidence>
<evidence type="ECO:0000256" key="1">
    <source>
        <dbReference type="ARBA" id="ARBA00022679"/>
    </source>
</evidence>
<dbReference type="GO" id="GO:0006654">
    <property type="term" value="P:phosphatidic acid biosynthetic process"/>
    <property type="evidence" value="ECO:0007669"/>
    <property type="project" value="TreeGrafter"/>
</dbReference>
<dbReference type="InterPro" id="IPR002123">
    <property type="entry name" value="Plipid/glycerol_acylTrfase"/>
</dbReference>
<dbReference type="Proteomes" id="UP000001626">
    <property type="component" value="Chromosome"/>
</dbReference>
<dbReference type="PANTHER" id="PTHR10434:SF40">
    <property type="entry name" value="1-ACYL-SN-GLYCEROL-3-PHOSPHATE ACYLTRANSFERASE"/>
    <property type="match status" value="1"/>
</dbReference>
<dbReference type="SUPFAM" id="SSF69593">
    <property type="entry name" value="Glycerol-3-phosphate (1)-acyltransferase"/>
    <property type="match status" value="1"/>
</dbReference>
<dbReference type="GeneID" id="93863387"/>
<evidence type="ECO:0000313" key="4">
    <source>
        <dbReference type="EMBL" id="ADL68060.1"/>
    </source>
</evidence>
<proteinExistence type="predicted"/>
<protein>
    <submittedName>
        <fullName evidence="4">Phospholipid/glycerol acyltransferase</fullName>
    </submittedName>
</protein>
<dbReference type="CDD" id="cd07989">
    <property type="entry name" value="LPLAT_AGPAT-like"/>
    <property type="match status" value="1"/>
</dbReference>
<feature type="domain" description="Phospholipid/glycerol acyltransferase" evidence="3">
    <location>
        <begin position="35"/>
        <end position="147"/>
    </location>
</feature>
<dbReference type="KEGG" id="ttm:Tthe_0491"/>
<keyword evidence="5" id="KW-1185">Reference proteome</keyword>
<dbReference type="STRING" id="580327.Tthe_0491"/>
<keyword evidence="1 4" id="KW-0808">Transferase</keyword>
<dbReference type="eggNOG" id="COG0204">
    <property type="taxonomic scope" value="Bacteria"/>
</dbReference>
<dbReference type="EMBL" id="CP002171">
    <property type="protein sequence ID" value="ADL68060.1"/>
    <property type="molecule type" value="Genomic_DNA"/>
</dbReference>
<gene>
    <name evidence="4" type="ordered locus">Tthe_0491</name>
</gene>
<dbReference type="PANTHER" id="PTHR10434">
    <property type="entry name" value="1-ACYL-SN-GLYCEROL-3-PHOSPHATE ACYLTRANSFERASE"/>
    <property type="match status" value="1"/>
</dbReference>
<evidence type="ECO:0000259" key="3">
    <source>
        <dbReference type="SMART" id="SM00563"/>
    </source>
</evidence>
<dbReference type="HOGENOM" id="CLU_027938_4_5_9"/>